<dbReference type="RefSeq" id="WP_284352974.1">
    <property type="nucleotide sequence ID" value="NZ_BRXS01000012.1"/>
</dbReference>
<name>A0AA37QKH6_9BACT</name>
<proteinExistence type="inferred from homology"/>
<dbReference type="InterPro" id="IPR045569">
    <property type="entry name" value="Metalloprtase-TldD/E_C"/>
</dbReference>
<comment type="caution">
    <text evidence="8">The sequence shown here is derived from an EMBL/GenBank/DDBJ whole genome shotgun (WGS) entry which is preliminary data.</text>
</comment>
<evidence type="ECO:0000313" key="9">
    <source>
        <dbReference type="Proteomes" id="UP001161325"/>
    </source>
</evidence>
<keyword evidence="2" id="KW-0645">Protease</keyword>
<dbReference type="EMBL" id="BRXS01000012">
    <property type="protein sequence ID" value="GLC28578.1"/>
    <property type="molecule type" value="Genomic_DNA"/>
</dbReference>
<reference evidence="8" key="1">
    <citation type="submission" date="2022-08" db="EMBL/GenBank/DDBJ databases">
        <title>Draft genome sequencing of Roseisolibacter agri AW1220.</title>
        <authorList>
            <person name="Tobiishi Y."/>
            <person name="Tonouchi A."/>
        </authorList>
    </citation>
    <scope>NUCLEOTIDE SEQUENCE</scope>
    <source>
        <strain evidence="8">AW1220</strain>
    </source>
</reference>
<evidence type="ECO:0000259" key="6">
    <source>
        <dbReference type="Pfam" id="PF19289"/>
    </source>
</evidence>
<dbReference type="GO" id="GO:0006508">
    <property type="term" value="P:proteolysis"/>
    <property type="evidence" value="ECO:0007669"/>
    <property type="project" value="UniProtKB-KW"/>
</dbReference>
<feature type="domain" description="Metalloprotease TldD/E C-terminal" evidence="6">
    <location>
        <begin position="273"/>
        <end position="524"/>
    </location>
</feature>
<dbReference type="NCBIfam" id="TIGR01409">
    <property type="entry name" value="TAT_signal_seq"/>
    <property type="match status" value="1"/>
</dbReference>
<dbReference type="InterPro" id="IPR035068">
    <property type="entry name" value="TldD/PmbA_N"/>
</dbReference>
<dbReference type="PROSITE" id="PS51318">
    <property type="entry name" value="TAT"/>
    <property type="match status" value="1"/>
</dbReference>
<keyword evidence="9" id="KW-1185">Reference proteome</keyword>
<evidence type="ECO:0000256" key="1">
    <source>
        <dbReference type="ARBA" id="ARBA00005836"/>
    </source>
</evidence>
<dbReference type="InterPro" id="IPR006311">
    <property type="entry name" value="TAT_signal"/>
</dbReference>
<dbReference type="FunFam" id="3.30.2290.10:FF:000003">
    <property type="entry name" value="Zinc-dependent protease, TldD/PmbA family"/>
    <property type="match status" value="1"/>
</dbReference>
<dbReference type="Proteomes" id="UP001161325">
    <property type="component" value="Unassembled WGS sequence"/>
</dbReference>
<feature type="domain" description="Metalloprotease TldD/E central" evidence="7">
    <location>
        <begin position="157"/>
        <end position="266"/>
    </location>
</feature>
<dbReference type="InterPro" id="IPR045570">
    <property type="entry name" value="Metalloprtase-TldD/E_cen_dom"/>
</dbReference>
<evidence type="ECO:0000259" key="5">
    <source>
        <dbReference type="Pfam" id="PF01523"/>
    </source>
</evidence>
<organism evidence="8 9">
    <name type="scientific">Roseisolibacter agri</name>
    <dbReference type="NCBI Taxonomy" id="2014610"/>
    <lineage>
        <taxon>Bacteria</taxon>
        <taxon>Pseudomonadati</taxon>
        <taxon>Gemmatimonadota</taxon>
        <taxon>Gemmatimonadia</taxon>
        <taxon>Gemmatimonadales</taxon>
        <taxon>Gemmatimonadaceae</taxon>
        <taxon>Roseisolibacter</taxon>
    </lineage>
</organism>
<dbReference type="PANTHER" id="PTHR30624:SF10">
    <property type="entry name" value="CONSERVED PROTEIN"/>
    <property type="match status" value="1"/>
</dbReference>
<keyword evidence="4" id="KW-0482">Metalloprotease</keyword>
<dbReference type="InterPro" id="IPR051463">
    <property type="entry name" value="Peptidase_U62_metallo"/>
</dbReference>
<accession>A0AA37QKH6</accession>
<dbReference type="Pfam" id="PF19290">
    <property type="entry name" value="PmbA_TldD_2nd"/>
    <property type="match status" value="1"/>
</dbReference>
<dbReference type="InterPro" id="IPR036059">
    <property type="entry name" value="TldD/PmbA_sf"/>
</dbReference>
<dbReference type="PANTHER" id="PTHR30624">
    <property type="entry name" value="UNCHARACTERIZED PROTEIN TLDD AND PMBA"/>
    <property type="match status" value="1"/>
</dbReference>
<keyword evidence="3" id="KW-0378">Hydrolase</keyword>
<sequence>MTDRRDFLKTVGAAALAAGATGRVLHAAPPARLVSPAHGIDAYAAELTQEALQAATENGASYADVRIGRYRRQSINTRERQVTGVSDSESYGVGVRALVNGAWGFAGTQDVSRDGVRKAALEATKAARAARRAQRRPVELAPVSAVKGTWKTPVKTDPFDVPIEDKVALLLAANEAALKVKGVRFANSGVAALREEKTLATTDGTLVTQTFYRIAPSFTATALGNGDFQAYTEELAPRGSGWEYMQQLDLPTNAEKWAALAAEKLTARSVEVGRYDLVLDPRNLWLTIHESVGHPTELDRAMGYEANYAGTSFVAPPEKVIGKLKFGSELMNIRADRTAPDSLARVAWDDEGVPADEWTIIDRGIFKDYQTTREQAAWIAPLTGVKRSHGCSFAQSWSDVPFQRMPNVSLLPNDRDVTLDDIISATDRGIMVTNRGSYSIDHQRYNFQFGGQAYWEIRKGKVVGMVKDVAYQATTTSFWNALDMLGGKSTYFLGGTFNDGKGEPGQSNQVSHGCPAARFRNISIINTGRAG</sequence>
<dbReference type="Pfam" id="PF01523">
    <property type="entry name" value="PmbA_TldD_1st"/>
    <property type="match status" value="1"/>
</dbReference>
<evidence type="ECO:0000259" key="7">
    <source>
        <dbReference type="Pfam" id="PF19290"/>
    </source>
</evidence>
<evidence type="ECO:0000256" key="2">
    <source>
        <dbReference type="ARBA" id="ARBA00022670"/>
    </source>
</evidence>
<evidence type="ECO:0000256" key="4">
    <source>
        <dbReference type="ARBA" id="ARBA00023049"/>
    </source>
</evidence>
<dbReference type="InterPro" id="IPR002510">
    <property type="entry name" value="Metalloprtase-TldD/E_N"/>
</dbReference>
<dbReference type="Pfam" id="PF19289">
    <property type="entry name" value="PmbA_TldD_3rd"/>
    <property type="match status" value="1"/>
</dbReference>
<dbReference type="GO" id="GO:0005829">
    <property type="term" value="C:cytosol"/>
    <property type="evidence" value="ECO:0007669"/>
    <property type="project" value="TreeGrafter"/>
</dbReference>
<dbReference type="GO" id="GO:0008237">
    <property type="term" value="F:metallopeptidase activity"/>
    <property type="evidence" value="ECO:0007669"/>
    <property type="project" value="UniProtKB-KW"/>
</dbReference>
<gene>
    <name evidence="8" type="primary">tldD_5</name>
    <name evidence="8" type="ORF">rosag_50910</name>
</gene>
<feature type="domain" description="Metalloprotease TldD/E N-terminal" evidence="5">
    <location>
        <begin position="63"/>
        <end position="127"/>
    </location>
</feature>
<dbReference type="Gene3D" id="3.30.2290.10">
    <property type="entry name" value="PmbA/TldD superfamily"/>
    <property type="match status" value="1"/>
</dbReference>
<evidence type="ECO:0000256" key="3">
    <source>
        <dbReference type="ARBA" id="ARBA00022801"/>
    </source>
</evidence>
<comment type="similarity">
    <text evidence="1">Belongs to the peptidase U62 family.</text>
</comment>
<evidence type="ECO:0000313" key="8">
    <source>
        <dbReference type="EMBL" id="GLC28578.1"/>
    </source>
</evidence>
<dbReference type="SUPFAM" id="SSF111283">
    <property type="entry name" value="Putative modulator of DNA gyrase, PmbA/TldD"/>
    <property type="match status" value="1"/>
</dbReference>
<dbReference type="InterPro" id="IPR019546">
    <property type="entry name" value="TAT_signal_bac_arc"/>
</dbReference>
<dbReference type="AlphaFoldDB" id="A0AA37QKH6"/>
<protein>
    <submittedName>
        <fullName evidence="8">TldD protein</fullName>
    </submittedName>
</protein>